<dbReference type="AlphaFoldDB" id="A0AA39ID18"/>
<dbReference type="EMBL" id="JAUCMV010000002">
    <property type="protein sequence ID" value="KAK0420774.1"/>
    <property type="molecule type" value="Genomic_DNA"/>
</dbReference>
<comment type="caution">
    <text evidence="2">The sequence shown here is derived from an EMBL/GenBank/DDBJ whole genome shotgun (WGS) entry which is preliminary data.</text>
</comment>
<feature type="transmembrane region" description="Helical" evidence="1">
    <location>
        <begin position="78"/>
        <end position="100"/>
    </location>
</feature>
<accession>A0AA39ID18</accession>
<keyword evidence="1" id="KW-0472">Membrane</keyword>
<sequence length="204" mass="23580">MADVENVPEINLVREKEPNSVRNLKIWVIIVGSISQFLILIYSPYKIFMSFRADEAECNDSTTEPCTNPWPFTTLSHFAVLCDVLVFTCCPLYYLVGLFFTISKHRNPGKHRKPASFHRAMYPALFPTVYCYLYTVYLLFSAVDRASKFYLVPYVWINVAWTSLVVIIAGYVMVVVCVSIDLCQHLHDETVNYVRMVRVLQELL</sequence>
<keyword evidence="1" id="KW-0812">Transmembrane</keyword>
<gene>
    <name evidence="2" type="ORF">QR680_014879</name>
</gene>
<protein>
    <submittedName>
        <fullName evidence="2">Uncharacterized protein</fullName>
    </submittedName>
</protein>
<dbReference type="Proteomes" id="UP001175271">
    <property type="component" value="Unassembled WGS sequence"/>
</dbReference>
<evidence type="ECO:0000313" key="3">
    <source>
        <dbReference type="Proteomes" id="UP001175271"/>
    </source>
</evidence>
<feature type="transmembrane region" description="Helical" evidence="1">
    <location>
        <begin position="24"/>
        <end position="45"/>
    </location>
</feature>
<organism evidence="2 3">
    <name type="scientific">Steinernema hermaphroditum</name>
    <dbReference type="NCBI Taxonomy" id="289476"/>
    <lineage>
        <taxon>Eukaryota</taxon>
        <taxon>Metazoa</taxon>
        <taxon>Ecdysozoa</taxon>
        <taxon>Nematoda</taxon>
        <taxon>Chromadorea</taxon>
        <taxon>Rhabditida</taxon>
        <taxon>Tylenchina</taxon>
        <taxon>Panagrolaimomorpha</taxon>
        <taxon>Strongyloidoidea</taxon>
        <taxon>Steinernematidae</taxon>
        <taxon>Steinernema</taxon>
    </lineage>
</organism>
<reference evidence="2" key="1">
    <citation type="submission" date="2023-06" db="EMBL/GenBank/DDBJ databases">
        <title>Genomic analysis of the entomopathogenic nematode Steinernema hermaphroditum.</title>
        <authorList>
            <person name="Schwarz E.M."/>
            <person name="Heppert J.K."/>
            <person name="Baniya A."/>
            <person name="Schwartz H.T."/>
            <person name="Tan C.-H."/>
            <person name="Antoshechkin I."/>
            <person name="Sternberg P.W."/>
            <person name="Goodrich-Blair H."/>
            <person name="Dillman A.R."/>
        </authorList>
    </citation>
    <scope>NUCLEOTIDE SEQUENCE</scope>
    <source>
        <strain evidence="2">PS9179</strain>
        <tissue evidence="2">Whole animal</tissue>
    </source>
</reference>
<feature type="transmembrane region" description="Helical" evidence="1">
    <location>
        <begin position="155"/>
        <end position="178"/>
    </location>
</feature>
<keyword evidence="1" id="KW-1133">Transmembrane helix</keyword>
<keyword evidence="3" id="KW-1185">Reference proteome</keyword>
<evidence type="ECO:0000256" key="1">
    <source>
        <dbReference type="SAM" id="Phobius"/>
    </source>
</evidence>
<name>A0AA39ID18_9BILA</name>
<proteinExistence type="predicted"/>
<feature type="transmembrane region" description="Helical" evidence="1">
    <location>
        <begin position="121"/>
        <end position="143"/>
    </location>
</feature>
<evidence type="ECO:0000313" key="2">
    <source>
        <dbReference type="EMBL" id="KAK0420774.1"/>
    </source>
</evidence>